<organism evidence="1 2">
    <name type="scientific">Lithocarpus litseifolius</name>
    <dbReference type="NCBI Taxonomy" id="425828"/>
    <lineage>
        <taxon>Eukaryota</taxon>
        <taxon>Viridiplantae</taxon>
        <taxon>Streptophyta</taxon>
        <taxon>Embryophyta</taxon>
        <taxon>Tracheophyta</taxon>
        <taxon>Spermatophyta</taxon>
        <taxon>Magnoliopsida</taxon>
        <taxon>eudicotyledons</taxon>
        <taxon>Gunneridae</taxon>
        <taxon>Pentapetalae</taxon>
        <taxon>rosids</taxon>
        <taxon>fabids</taxon>
        <taxon>Fagales</taxon>
        <taxon>Fagaceae</taxon>
        <taxon>Lithocarpus</taxon>
    </lineage>
</organism>
<protein>
    <submittedName>
        <fullName evidence="1">Uncharacterized protein</fullName>
    </submittedName>
</protein>
<sequence length="116" mass="13035">MPKIGNRGLRGFGRGTITQCLCYCKNPKYSGSRQWAHNLSSQSTVVNAIGGGWGSDLAEDDLPDHHHEQRSNAFCMVEQYSFEIRDPGKFKQLDEIFFISNYPGYQLLLSIAEDSS</sequence>
<keyword evidence="2" id="KW-1185">Reference proteome</keyword>
<gene>
    <name evidence="1" type="ORF">SO802_009490</name>
</gene>
<proteinExistence type="predicted"/>
<accession>A0AAW2DEF4</accession>
<evidence type="ECO:0000313" key="1">
    <source>
        <dbReference type="EMBL" id="KAL0007988.1"/>
    </source>
</evidence>
<evidence type="ECO:0000313" key="2">
    <source>
        <dbReference type="Proteomes" id="UP001459277"/>
    </source>
</evidence>
<dbReference type="AlphaFoldDB" id="A0AAW2DEF4"/>
<dbReference type="EMBL" id="JAZDWU010000003">
    <property type="protein sequence ID" value="KAL0007988.1"/>
    <property type="molecule type" value="Genomic_DNA"/>
</dbReference>
<comment type="caution">
    <text evidence="1">The sequence shown here is derived from an EMBL/GenBank/DDBJ whole genome shotgun (WGS) entry which is preliminary data.</text>
</comment>
<reference evidence="1 2" key="1">
    <citation type="submission" date="2024-01" db="EMBL/GenBank/DDBJ databases">
        <title>A telomere-to-telomere, gap-free genome of sweet tea (Lithocarpus litseifolius).</title>
        <authorList>
            <person name="Zhou J."/>
        </authorList>
    </citation>
    <scope>NUCLEOTIDE SEQUENCE [LARGE SCALE GENOMIC DNA]</scope>
    <source>
        <strain evidence="1">Zhou-2022a</strain>
        <tissue evidence="1">Leaf</tissue>
    </source>
</reference>
<name>A0AAW2DEF4_9ROSI</name>
<dbReference type="Proteomes" id="UP001459277">
    <property type="component" value="Unassembled WGS sequence"/>
</dbReference>